<dbReference type="STRING" id="717772.THIAE_07745"/>
<proteinExistence type="inferred from homology"/>
<dbReference type="EMBL" id="CP007030">
    <property type="protein sequence ID" value="AHF01663.1"/>
    <property type="molecule type" value="Genomic_DNA"/>
</dbReference>
<dbReference type="HOGENOM" id="CLU_133317_0_0_6"/>
<accession>W0DWP4</accession>
<keyword evidence="2 8" id="KW-0813">Transport</keyword>
<gene>
    <name evidence="11" type="ORF">THIAE_07745</name>
</gene>
<evidence type="ECO:0000256" key="7">
    <source>
        <dbReference type="ARBA" id="ARBA00023136"/>
    </source>
</evidence>
<dbReference type="KEGG" id="tao:THIAE_07745"/>
<feature type="transmembrane region" description="Helical" evidence="9">
    <location>
        <begin position="95"/>
        <end position="121"/>
    </location>
</feature>
<keyword evidence="5 8" id="KW-0653">Protein transport</keyword>
<evidence type="ECO:0000256" key="4">
    <source>
        <dbReference type="ARBA" id="ARBA00022692"/>
    </source>
</evidence>
<dbReference type="PANTHER" id="PTHR30625">
    <property type="entry name" value="PROTEIN TOLQ"/>
    <property type="match status" value="1"/>
</dbReference>
<evidence type="ECO:0000256" key="9">
    <source>
        <dbReference type="SAM" id="Phobius"/>
    </source>
</evidence>
<feature type="transmembrane region" description="Helical" evidence="9">
    <location>
        <begin position="6"/>
        <end position="28"/>
    </location>
</feature>
<dbReference type="Pfam" id="PF01618">
    <property type="entry name" value="MotA_ExbB"/>
    <property type="match status" value="1"/>
</dbReference>
<dbReference type="NCBIfam" id="TIGR02805">
    <property type="entry name" value="exbB2"/>
    <property type="match status" value="1"/>
</dbReference>
<keyword evidence="6 9" id="KW-1133">Transmembrane helix</keyword>
<evidence type="ECO:0000256" key="1">
    <source>
        <dbReference type="ARBA" id="ARBA00004651"/>
    </source>
</evidence>
<evidence type="ECO:0000313" key="12">
    <source>
        <dbReference type="Proteomes" id="UP000005380"/>
    </source>
</evidence>
<evidence type="ECO:0000256" key="5">
    <source>
        <dbReference type="ARBA" id="ARBA00022927"/>
    </source>
</evidence>
<keyword evidence="3" id="KW-1003">Cell membrane</keyword>
<feature type="domain" description="MotA/TolQ/ExbB proton channel" evidence="10">
    <location>
        <begin position="51"/>
        <end position="135"/>
    </location>
</feature>
<dbReference type="OrthoDB" id="9805133at2"/>
<dbReference type="PANTHER" id="PTHR30625:SF15">
    <property type="entry name" value="BIOPOLYMER TRANSPORT PROTEIN EXBB"/>
    <property type="match status" value="1"/>
</dbReference>
<keyword evidence="12" id="KW-1185">Reference proteome</keyword>
<sequence length="151" mass="16939">MQNIQLYLDLTFFTILGLMMFIALWITFERLFLFKRIDVESYPHIELLNIDITKNLTTLSTIGANAPYVGLLGTVIGILITFYEIGMNDSLETAVIMTGLALALKLTAAGIAVAIPALMFYNGLLRKVEELQAKYRVYQDLSPKAQTLNKD</sequence>
<dbReference type="GO" id="GO:0005886">
    <property type="term" value="C:plasma membrane"/>
    <property type="evidence" value="ECO:0007669"/>
    <property type="project" value="UniProtKB-SubCell"/>
</dbReference>
<dbReference type="AlphaFoldDB" id="W0DWP4"/>
<dbReference type="InParanoid" id="W0DWP4"/>
<feature type="transmembrane region" description="Helical" evidence="9">
    <location>
        <begin position="62"/>
        <end position="83"/>
    </location>
</feature>
<comment type="similarity">
    <text evidence="8">Belongs to the exbB/tolQ family.</text>
</comment>
<evidence type="ECO:0000259" key="10">
    <source>
        <dbReference type="Pfam" id="PF01618"/>
    </source>
</evidence>
<protein>
    <submittedName>
        <fullName evidence="11">Biopolymer transporter ExbB</fullName>
    </submittedName>
</protein>
<dbReference type="InterPro" id="IPR002898">
    <property type="entry name" value="MotA_ExbB_proton_chnl"/>
</dbReference>
<evidence type="ECO:0000256" key="3">
    <source>
        <dbReference type="ARBA" id="ARBA00022475"/>
    </source>
</evidence>
<evidence type="ECO:0000256" key="8">
    <source>
        <dbReference type="RuleBase" id="RU004057"/>
    </source>
</evidence>
<dbReference type="Proteomes" id="UP000005380">
    <property type="component" value="Chromosome"/>
</dbReference>
<comment type="subcellular location">
    <subcellularLocation>
        <location evidence="1">Cell membrane</location>
        <topology evidence="1">Multi-pass membrane protein</topology>
    </subcellularLocation>
    <subcellularLocation>
        <location evidence="8">Membrane</location>
        <topology evidence="8">Multi-pass membrane protein</topology>
    </subcellularLocation>
</comment>
<evidence type="ECO:0000313" key="11">
    <source>
        <dbReference type="EMBL" id="AHF01663.1"/>
    </source>
</evidence>
<dbReference type="GO" id="GO:0017038">
    <property type="term" value="P:protein import"/>
    <property type="evidence" value="ECO:0007669"/>
    <property type="project" value="TreeGrafter"/>
</dbReference>
<keyword evidence="7 9" id="KW-0472">Membrane</keyword>
<organism evidence="11 12">
    <name type="scientific">Thiomicrospira aerophila AL3</name>
    <dbReference type="NCBI Taxonomy" id="717772"/>
    <lineage>
        <taxon>Bacteria</taxon>
        <taxon>Pseudomonadati</taxon>
        <taxon>Pseudomonadota</taxon>
        <taxon>Gammaproteobacteria</taxon>
        <taxon>Thiotrichales</taxon>
        <taxon>Piscirickettsiaceae</taxon>
        <taxon>Thiomicrospira</taxon>
    </lineage>
</organism>
<evidence type="ECO:0000256" key="6">
    <source>
        <dbReference type="ARBA" id="ARBA00022989"/>
    </source>
</evidence>
<dbReference type="GO" id="GO:0055085">
    <property type="term" value="P:transmembrane transport"/>
    <property type="evidence" value="ECO:0007669"/>
    <property type="project" value="InterPro"/>
</dbReference>
<dbReference type="eggNOG" id="COG0811">
    <property type="taxonomic scope" value="Bacteria"/>
</dbReference>
<keyword evidence="4 9" id="KW-0812">Transmembrane</keyword>
<dbReference type="InterPro" id="IPR014172">
    <property type="entry name" value="TonB_ExbB_2"/>
</dbReference>
<dbReference type="InterPro" id="IPR050790">
    <property type="entry name" value="ExbB/TolQ_transport"/>
</dbReference>
<dbReference type="RefSeq" id="WP_006460635.1">
    <property type="nucleotide sequence ID" value="NZ_CP007030.1"/>
</dbReference>
<reference evidence="11 12" key="1">
    <citation type="submission" date="2013-12" db="EMBL/GenBank/DDBJ databases">
        <authorList>
            <consortium name="DOE Joint Genome Institute"/>
            <person name="Kappler U."/>
            <person name="Huntemann M."/>
            <person name="Han J."/>
            <person name="Chen A."/>
            <person name="Kyrpides N."/>
            <person name="Mavromatis K."/>
            <person name="Markowitz V."/>
            <person name="Palaniappan K."/>
            <person name="Ivanova N."/>
            <person name="Schaumberg A."/>
            <person name="Pati A."/>
            <person name="Liolios K."/>
            <person name="Nordberg H.P."/>
            <person name="Cantor M.N."/>
            <person name="Hua S.X."/>
            <person name="Woyke T."/>
        </authorList>
    </citation>
    <scope>NUCLEOTIDE SEQUENCE [LARGE SCALE GENOMIC DNA]</scope>
    <source>
        <strain evidence="12">AL2</strain>
    </source>
</reference>
<evidence type="ECO:0000256" key="2">
    <source>
        <dbReference type="ARBA" id="ARBA00022448"/>
    </source>
</evidence>
<name>W0DWP4_9GAMM</name>